<organism evidence="1 2">
    <name type="scientific">Brachionus plicatilis</name>
    <name type="common">Marine rotifer</name>
    <name type="synonym">Brachionus muelleri</name>
    <dbReference type="NCBI Taxonomy" id="10195"/>
    <lineage>
        <taxon>Eukaryota</taxon>
        <taxon>Metazoa</taxon>
        <taxon>Spiralia</taxon>
        <taxon>Gnathifera</taxon>
        <taxon>Rotifera</taxon>
        <taxon>Eurotatoria</taxon>
        <taxon>Monogononta</taxon>
        <taxon>Pseudotrocha</taxon>
        <taxon>Ploima</taxon>
        <taxon>Brachionidae</taxon>
        <taxon>Brachionus</taxon>
    </lineage>
</organism>
<comment type="caution">
    <text evidence="1">The sequence shown here is derived from an EMBL/GenBank/DDBJ whole genome shotgun (WGS) entry which is preliminary data.</text>
</comment>
<proteinExistence type="predicted"/>
<reference evidence="1 2" key="1">
    <citation type="journal article" date="2018" name="Sci. Rep.">
        <title>Genomic signatures of local adaptation to the degree of environmental predictability in rotifers.</title>
        <authorList>
            <person name="Franch-Gras L."/>
            <person name="Hahn C."/>
            <person name="Garcia-Roger E.M."/>
            <person name="Carmona M.J."/>
            <person name="Serra M."/>
            <person name="Gomez A."/>
        </authorList>
    </citation>
    <scope>NUCLEOTIDE SEQUENCE [LARGE SCALE GENOMIC DNA]</scope>
    <source>
        <strain evidence="1">HYR1</strain>
    </source>
</reference>
<protein>
    <submittedName>
        <fullName evidence="1">Uncharacterized protein</fullName>
    </submittedName>
</protein>
<accession>A0A3M7R007</accession>
<evidence type="ECO:0000313" key="1">
    <source>
        <dbReference type="EMBL" id="RNA16701.1"/>
    </source>
</evidence>
<sequence length="83" mass="9600">MNSVFPSENCSFLLDSFRRRSEKNMSQNNTSNLLILSVFPIKLQRLNYLNLGCHNLRRKQKQNLIRTGYGSSKAAFSSSIWND</sequence>
<dbReference type="AlphaFoldDB" id="A0A3M7R007"/>
<keyword evidence="2" id="KW-1185">Reference proteome</keyword>
<dbReference type="EMBL" id="REGN01004651">
    <property type="protein sequence ID" value="RNA16701.1"/>
    <property type="molecule type" value="Genomic_DNA"/>
</dbReference>
<gene>
    <name evidence="1" type="ORF">BpHYR1_051619</name>
</gene>
<dbReference type="Proteomes" id="UP000276133">
    <property type="component" value="Unassembled WGS sequence"/>
</dbReference>
<name>A0A3M7R007_BRAPC</name>
<evidence type="ECO:0000313" key="2">
    <source>
        <dbReference type="Proteomes" id="UP000276133"/>
    </source>
</evidence>